<reference evidence="4" key="1">
    <citation type="journal article" date="2019" name="Sci. Rep.">
        <title>Draft genome of Tanacetum cinerariifolium, the natural source of mosquito coil.</title>
        <authorList>
            <person name="Yamashiro T."/>
            <person name="Shiraishi A."/>
            <person name="Satake H."/>
            <person name="Nakayama K."/>
        </authorList>
    </citation>
    <scope>NUCLEOTIDE SEQUENCE</scope>
</reference>
<dbReference type="Pfam" id="PF06075">
    <property type="entry name" value="DUF936"/>
    <property type="match status" value="1"/>
</dbReference>
<evidence type="ECO:0000256" key="1">
    <source>
        <dbReference type="SAM" id="MobiDB-lite"/>
    </source>
</evidence>
<evidence type="ECO:0000259" key="3">
    <source>
        <dbReference type="Pfam" id="PF21647"/>
    </source>
</evidence>
<feature type="domain" description="DUF936" evidence="2">
    <location>
        <begin position="94"/>
        <end position="146"/>
    </location>
</feature>
<feature type="domain" description="DUF6857" evidence="3">
    <location>
        <begin position="530"/>
        <end position="564"/>
    </location>
</feature>
<dbReference type="InterPro" id="IPR049172">
    <property type="entry name" value="DUF6857_pln"/>
</dbReference>
<dbReference type="InterPro" id="IPR010341">
    <property type="entry name" value="DUF936_pln"/>
</dbReference>
<dbReference type="PANTHER" id="PTHR31928:SF4">
    <property type="entry name" value="OS08G0541500 PROTEIN"/>
    <property type="match status" value="1"/>
</dbReference>
<name>A0A6L2L2P8_TANCI</name>
<evidence type="ECO:0000313" key="4">
    <source>
        <dbReference type="EMBL" id="GEU55978.1"/>
    </source>
</evidence>
<dbReference type="PANTHER" id="PTHR31928">
    <property type="entry name" value="EXPRESSED PROTEIN"/>
    <property type="match status" value="1"/>
</dbReference>
<sequence>MSKQTTISCRSSVILYANPEEMFFTVTLTTFGVGCKRVNCGDWVKMLLREKKVDRNLDMQLNFGDEKFFGCLRLSCGHRGIMEAAIFTPSTLKNETDFGIAKIFSLSKYVHVDRLESATPVLILHGVRPVSGGRHPCVGMPQDIVAARSLGFLNNGSSSNSSKLIGNVKMLSKKESSSVRWSNWVLDGKLARSKSQLSKLILNTSESRQSLSKVKPEKGTAVRRASLSGKKFGIGSSFKNFVKLGPKALRKSWEGSIMDVKTPRLKVTKNESKAEARSTFVLRKSTCERTVYREEPIVKSSKVESKVQTPAKREEVVNHDSSGKQKPSSGRKSSIEASANGLLGNLVKVSLSNKRLTEGGASWSSLPSSLAKLGKVTWRGQAFLTQVYAALPELRSSANEDNPQPAVEQFLALHASLNNAHLISESLSKTTQLASSSDNEDTPSKEQLKVSSERHKQATSWVHAAMATNLSYFSVYSKQANLTSLIPPSSNTDSTAKAVLPVLVLEGSTNTTTGSTNTPSPKTTQVKPQYLSDNGQIAGMLSQLKSVNDWLDAFGSTKGDDDDEE</sequence>
<gene>
    <name evidence="4" type="ORF">Tci_027956</name>
</gene>
<comment type="caution">
    <text evidence="4">The sequence shown here is derived from an EMBL/GenBank/DDBJ whole genome shotgun (WGS) entry which is preliminary data.</text>
</comment>
<dbReference type="InterPro" id="IPR048297">
    <property type="entry name" value="DUF936_dom_pln"/>
</dbReference>
<evidence type="ECO:0000259" key="2">
    <source>
        <dbReference type="Pfam" id="PF06075"/>
    </source>
</evidence>
<accession>A0A6L2L2P8</accession>
<feature type="compositionally biased region" description="Polar residues" evidence="1">
    <location>
        <begin position="324"/>
        <end position="335"/>
    </location>
</feature>
<feature type="domain" description="DUF6857" evidence="3">
    <location>
        <begin position="393"/>
        <end position="498"/>
    </location>
</feature>
<protein>
    <submittedName>
        <fullName evidence="4">Uncharacterized protein</fullName>
    </submittedName>
</protein>
<feature type="compositionally biased region" description="Basic and acidic residues" evidence="1">
    <location>
        <begin position="302"/>
        <end position="323"/>
    </location>
</feature>
<proteinExistence type="predicted"/>
<dbReference type="EMBL" id="BKCJ010003583">
    <property type="protein sequence ID" value="GEU55978.1"/>
    <property type="molecule type" value="Genomic_DNA"/>
</dbReference>
<feature type="region of interest" description="Disordered" evidence="1">
    <location>
        <begin position="431"/>
        <end position="453"/>
    </location>
</feature>
<feature type="region of interest" description="Disordered" evidence="1">
    <location>
        <begin position="302"/>
        <end position="335"/>
    </location>
</feature>
<dbReference type="Pfam" id="PF21647">
    <property type="entry name" value="DUF6857"/>
    <property type="match status" value="2"/>
</dbReference>
<feature type="compositionally biased region" description="Basic and acidic residues" evidence="1">
    <location>
        <begin position="442"/>
        <end position="453"/>
    </location>
</feature>
<dbReference type="AlphaFoldDB" id="A0A6L2L2P8"/>
<organism evidence="4">
    <name type="scientific">Tanacetum cinerariifolium</name>
    <name type="common">Dalmatian daisy</name>
    <name type="synonym">Chrysanthemum cinerariifolium</name>
    <dbReference type="NCBI Taxonomy" id="118510"/>
    <lineage>
        <taxon>Eukaryota</taxon>
        <taxon>Viridiplantae</taxon>
        <taxon>Streptophyta</taxon>
        <taxon>Embryophyta</taxon>
        <taxon>Tracheophyta</taxon>
        <taxon>Spermatophyta</taxon>
        <taxon>Magnoliopsida</taxon>
        <taxon>eudicotyledons</taxon>
        <taxon>Gunneridae</taxon>
        <taxon>Pentapetalae</taxon>
        <taxon>asterids</taxon>
        <taxon>campanulids</taxon>
        <taxon>Asterales</taxon>
        <taxon>Asteraceae</taxon>
        <taxon>Asteroideae</taxon>
        <taxon>Anthemideae</taxon>
        <taxon>Anthemidinae</taxon>
        <taxon>Tanacetum</taxon>
    </lineage>
</organism>
<dbReference type="PROSITE" id="PS51257">
    <property type="entry name" value="PROKAR_LIPOPROTEIN"/>
    <property type="match status" value="1"/>
</dbReference>